<accession>A0A562QJC3</accession>
<keyword evidence="6" id="KW-0630">Potassium</keyword>
<protein>
    <submittedName>
        <fullName evidence="11">Trk system potassium uptake protein TrkH</fullName>
    </submittedName>
</protein>
<feature type="transmembrane region" description="Helical" evidence="10">
    <location>
        <begin position="229"/>
        <end position="250"/>
    </location>
</feature>
<dbReference type="GO" id="GO:0015379">
    <property type="term" value="F:potassium:chloride symporter activity"/>
    <property type="evidence" value="ECO:0007669"/>
    <property type="project" value="InterPro"/>
</dbReference>
<keyword evidence="4" id="KW-0633">Potassium transport</keyword>
<organism evidence="11 12">
    <name type="scientific">Halalkalibacter nanhaiisediminis</name>
    <dbReference type="NCBI Taxonomy" id="688079"/>
    <lineage>
        <taxon>Bacteria</taxon>
        <taxon>Bacillati</taxon>
        <taxon>Bacillota</taxon>
        <taxon>Bacilli</taxon>
        <taxon>Bacillales</taxon>
        <taxon>Bacillaceae</taxon>
        <taxon>Halalkalibacter</taxon>
    </lineage>
</organism>
<feature type="transmembrane region" description="Helical" evidence="10">
    <location>
        <begin position="20"/>
        <end position="40"/>
    </location>
</feature>
<gene>
    <name evidence="11" type="ORF">IQ10_01547</name>
</gene>
<keyword evidence="9 10" id="KW-0472">Membrane</keyword>
<keyword evidence="7 10" id="KW-1133">Transmembrane helix</keyword>
<evidence type="ECO:0000313" key="11">
    <source>
        <dbReference type="EMBL" id="TWI56857.1"/>
    </source>
</evidence>
<evidence type="ECO:0000256" key="6">
    <source>
        <dbReference type="ARBA" id="ARBA00022958"/>
    </source>
</evidence>
<feature type="transmembrane region" description="Helical" evidence="10">
    <location>
        <begin position="79"/>
        <end position="104"/>
    </location>
</feature>
<evidence type="ECO:0000256" key="1">
    <source>
        <dbReference type="ARBA" id="ARBA00004651"/>
    </source>
</evidence>
<evidence type="ECO:0000256" key="9">
    <source>
        <dbReference type="ARBA" id="ARBA00023136"/>
    </source>
</evidence>
<sequence>MLFGEKELLHRRVQVSPPQILALSFLIAIVVGTFLLKLPIATTIPISWIDALFTATSATTVTGLAVVDTGTVFTVFGQVVIMVLIQIGGLGLMSFAVLVVIVLGKKIGLRERILVQEAFNQTSIGGVIRLVKTVFMFSFFIEFIAVILLSMRWVPEYGWGFGIYTSIFHSISAFNNAGFSLFSDNLMGYVGDPVVNLIITLLFITGGIGFTVLADLWHTKEFRHLSLHTKLMLVGTLIINVVAMIFIFLLEYTNPVTLGALDLGDKLWASYFQAVTTRTAGFNSLDIGSLTPGTIVFMLLLMFIGAGSASTGSGIKLTTFIVILMAVLTYLRGRTETVVFNRTLKVQLIFRSLAIAVISLFVVFIAIFALTITEDAPFLMIVFEAFSAFGTVGLSMGLTWDLTSLGKEIIVVLMFIGRVGPLTLAFSLARTKKSTIRYPEGEVFTG</sequence>
<dbReference type="PANTHER" id="PTHR32024:SF1">
    <property type="entry name" value="KTR SYSTEM POTASSIUM UPTAKE PROTEIN B"/>
    <property type="match status" value="1"/>
</dbReference>
<dbReference type="EMBL" id="VLKZ01000004">
    <property type="protein sequence ID" value="TWI56857.1"/>
    <property type="molecule type" value="Genomic_DNA"/>
</dbReference>
<feature type="transmembrane region" description="Helical" evidence="10">
    <location>
        <begin position="287"/>
        <end position="307"/>
    </location>
</feature>
<feature type="transmembrane region" description="Helical" evidence="10">
    <location>
        <begin position="124"/>
        <end position="149"/>
    </location>
</feature>
<dbReference type="NCBIfam" id="TIGR00933">
    <property type="entry name" value="2a38"/>
    <property type="match status" value="1"/>
</dbReference>
<feature type="transmembrane region" description="Helical" evidence="10">
    <location>
        <begin position="46"/>
        <end position="67"/>
    </location>
</feature>
<dbReference type="AlphaFoldDB" id="A0A562QJC3"/>
<evidence type="ECO:0000256" key="2">
    <source>
        <dbReference type="ARBA" id="ARBA00022448"/>
    </source>
</evidence>
<comment type="caution">
    <text evidence="11">The sequence shown here is derived from an EMBL/GenBank/DDBJ whole genome shotgun (WGS) entry which is preliminary data.</text>
</comment>
<keyword evidence="5 10" id="KW-0812">Transmembrane</keyword>
<feature type="transmembrane region" description="Helical" evidence="10">
    <location>
        <begin position="409"/>
        <end position="429"/>
    </location>
</feature>
<evidence type="ECO:0000313" key="12">
    <source>
        <dbReference type="Proteomes" id="UP000315711"/>
    </source>
</evidence>
<evidence type="ECO:0000256" key="10">
    <source>
        <dbReference type="SAM" id="Phobius"/>
    </source>
</evidence>
<dbReference type="OrthoDB" id="9810952at2"/>
<feature type="transmembrane region" description="Helical" evidence="10">
    <location>
        <begin position="353"/>
        <end position="371"/>
    </location>
</feature>
<dbReference type="RefSeq" id="WP_144449894.1">
    <property type="nucleotide sequence ID" value="NZ_VLKZ01000004.1"/>
</dbReference>
<dbReference type="Pfam" id="PF02386">
    <property type="entry name" value="TrkH"/>
    <property type="match status" value="1"/>
</dbReference>
<dbReference type="InterPro" id="IPR003445">
    <property type="entry name" value="Cat_transpt"/>
</dbReference>
<evidence type="ECO:0000256" key="3">
    <source>
        <dbReference type="ARBA" id="ARBA00022475"/>
    </source>
</evidence>
<keyword evidence="8" id="KW-0406">Ion transport</keyword>
<evidence type="ECO:0000256" key="4">
    <source>
        <dbReference type="ARBA" id="ARBA00022538"/>
    </source>
</evidence>
<comment type="subcellular location">
    <subcellularLocation>
        <location evidence="1">Cell membrane</location>
        <topology evidence="1">Multi-pass membrane protein</topology>
    </subcellularLocation>
</comment>
<dbReference type="Proteomes" id="UP000315711">
    <property type="component" value="Unassembled WGS sequence"/>
</dbReference>
<feature type="transmembrane region" description="Helical" evidence="10">
    <location>
        <begin position="161"/>
        <end position="182"/>
    </location>
</feature>
<dbReference type="GO" id="GO:0005886">
    <property type="term" value="C:plasma membrane"/>
    <property type="evidence" value="ECO:0007669"/>
    <property type="project" value="UniProtKB-SubCell"/>
</dbReference>
<reference evidence="11 12" key="1">
    <citation type="journal article" date="2015" name="Stand. Genomic Sci.">
        <title>Genomic Encyclopedia of Bacterial and Archaeal Type Strains, Phase III: the genomes of soil and plant-associated and newly described type strains.</title>
        <authorList>
            <person name="Whitman W.B."/>
            <person name="Woyke T."/>
            <person name="Klenk H.P."/>
            <person name="Zhou Y."/>
            <person name="Lilburn T.G."/>
            <person name="Beck B.J."/>
            <person name="De Vos P."/>
            <person name="Vandamme P."/>
            <person name="Eisen J.A."/>
            <person name="Garrity G."/>
            <person name="Hugenholtz P."/>
            <person name="Kyrpides N.C."/>
        </authorList>
    </citation>
    <scope>NUCLEOTIDE SEQUENCE [LARGE SCALE GENOMIC DNA]</scope>
    <source>
        <strain evidence="11 12">CGMCC 1.10116</strain>
    </source>
</reference>
<keyword evidence="3" id="KW-1003">Cell membrane</keyword>
<evidence type="ECO:0000256" key="5">
    <source>
        <dbReference type="ARBA" id="ARBA00022692"/>
    </source>
</evidence>
<name>A0A562QJC3_9BACI</name>
<evidence type="ECO:0000256" key="7">
    <source>
        <dbReference type="ARBA" id="ARBA00022989"/>
    </source>
</evidence>
<feature type="transmembrane region" description="Helical" evidence="10">
    <location>
        <begin position="194"/>
        <end position="217"/>
    </location>
</feature>
<feature type="transmembrane region" description="Helical" evidence="10">
    <location>
        <begin position="314"/>
        <end position="333"/>
    </location>
</feature>
<keyword evidence="2" id="KW-0813">Transport</keyword>
<proteinExistence type="predicted"/>
<evidence type="ECO:0000256" key="8">
    <source>
        <dbReference type="ARBA" id="ARBA00023065"/>
    </source>
</evidence>
<dbReference type="PANTHER" id="PTHR32024">
    <property type="entry name" value="TRK SYSTEM POTASSIUM UPTAKE PROTEIN TRKG-RELATED"/>
    <property type="match status" value="1"/>
</dbReference>
<dbReference type="InterPro" id="IPR004772">
    <property type="entry name" value="TrkH"/>
</dbReference>
<keyword evidence="12" id="KW-1185">Reference proteome</keyword>